<accession>A0A0J8GLJ3</accession>
<protein>
    <recommendedName>
        <fullName evidence="5">Beta-xylanase</fullName>
        <ecNumber evidence="5">3.2.1.8</ecNumber>
    </recommendedName>
</protein>
<keyword evidence="4 5" id="KW-0624">Polysaccharide degradation</keyword>
<evidence type="ECO:0000256" key="2">
    <source>
        <dbReference type="ARBA" id="ARBA00023277"/>
    </source>
</evidence>
<dbReference type="Pfam" id="PF00331">
    <property type="entry name" value="Glyco_hydro_10"/>
    <property type="match status" value="1"/>
</dbReference>
<dbReference type="RefSeq" id="WP_048695892.1">
    <property type="nucleotide sequence ID" value="NZ_KQ130518.1"/>
</dbReference>
<evidence type="ECO:0000256" key="1">
    <source>
        <dbReference type="ARBA" id="ARBA00022801"/>
    </source>
</evidence>
<feature type="domain" description="GH10" evidence="6">
    <location>
        <begin position="27"/>
        <end position="375"/>
    </location>
</feature>
<keyword evidence="3 5" id="KW-0326">Glycosidase</keyword>
<dbReference type="PATRIC" id="fig|1513271.3.peg.3776"/>
<comment type="catalytic activity">
    <reaction evidence="5">
        <text>Endohydrolysis of (1-&gt;4)-beta-D-xylosidic linkages in xylans.</text>
        <dbReference type="EC" id="3.2.1.8"/>
    </reaction>
</comment>
<organism evidence="7 8">
    <name type="scientific">Catenovulum maritimum</name>
    <dbReference type="NCBI Taxonomy" id="1513271"/>
    <lineage>
        <taxon>Bacteria</taxon>
        <taxon>Pseudomonadati</taxon>
        <taxon>Pseudomonadota</taxon>
        <taxon>Gammaproteobacteria</taxon>
        <taxon>Alteromonadales</taxon>
        <taxon>Alteromonadaceae</taxon>
        <taxon>Catenovulum</taxon>
    </lineage>
</organism>
<dbReference type="InterPro" id="IPR044846">
    <property type="entry name" value="GH10"/>
</dbReference>
<proteinExistence type="inferred from homology"/>
<dbReference type="EC" id="3.2.1.8" evidence="5"/>
<dbReference type="SUPFAM" id="SSF51445">
    <property type="entry name" value="(Trans)glycosidases"/>
    <property type="match status" value="1"/>
</dbReference>
<dbReference type="GO" id="GO:0031176">
    <property type="term" value="F:endo-1,4-beta-xylanase activity"/>
    <property type="evidence" value="ECO:0007669"/>
    <property type="project" value="UniProtKB-EC"/>
</dbReference>
<dbReference type="PRINTS" id="PR00134">
    <property type="entry name" value="GLHYDRLASE10"/>
</dbReference>
<evidence type="ECO:0000256" key="5">
    <source>
        <dbReference type="RuleBase" id="RU361174"/>
    </source>
</evidence>
<dbReference type="AlphaFoldDB" id="A0A0J8GLJ3"/>
<comment type="caution">
    <text evidence="7">The sequence shown here is derived from an EMBL/GenBank/DDBJ whole genome shotgun (WGS) entry which is preliminary data.</text>
</comment>
<dbReference type="GO" id="GO:0045493">
    <property type="term" value="P:xylan catabolic process"/>
    <property type="evidence" value="ECO:0007669"/>
    <property type="project" value="UniProtKB-KW"/>
</dbReference>
<dbReference type="InterPro" id="IPR017853">
    <property type="entry name" value="GH"/>
</dbReference>
<dbReference type="SMART" id="SM00633">
    <property type="entry name" value="Glyco_10"/>
    <property type="match status" value="1"/>
</dbReference>
<dbReference type="PROSITE" id="PS51760">
    <property type="entry name" value="GH10_2"/>
    <property type="match status" value="1"/>
</dbReference>
<dbReference type="EMBL" id="LAZL01000048">
    <property type="protein sequence ID" value="KMT63675.1"/>
    <property type="molecule type" value="Genomic_DNA"/>
</dbReference>
<dbReference type="PROSITE" id="PS51257">
    <property type="entry name" value="PROKAR_LIPOPROTEIN"/>
    <property type="match status" value="1"/>
</dbReference>
<dbReference type="InterPro" id="IPR001000">
    <property type="entry name" value="GH10_dom"/>
</dbReference>
<evidence type="ECO:0000256" key="3">
    <source>
        <dbReference type="ARBA" id="ARBA00023295"/>
    </source>
</evidence>
<evidence type="ECO:0000313" key="7">
    <source>
        <dbReference type="EMBL" id="KMT63675.1"/>
    </source>
</evidence>
<keyword evidence="2 5" id="KW-0119">Carbohydrate metabolism</keyword>
<dbReference type="Gene3D" id="3.20.20.80">
    <property type="entry name" value="Glycosidases"/>
    <property type="match status" value="1"/>
</dbReference>
<dbReference type="PANTHER" id="PTHR31490:SF90">
    <property type="entry name" value="ENDO-1,4-BETA-XYLANASE A"/>
    <property type="match status" value="1"/>
</dbReference>
<reference evidence="7 8" key="1">
    <citation type="submission" date="2015-04" db="EMBL/GenBank/DDBJ databases">
        <title>Draft Genome Sequence of the Novel Agar-Digesting Marine Bacterium Q1.</title>
        <authorList>
            <person name="Li Y."/>
            <person name="Li D."/>
            <person name="Chen G."/>
            <person name="Du Z."/>
        </authorList>
    </citation>
    <scope>NUCLEOTIDE SEQUENCE [LARGE SCALE GENOMIC DNA]</scope>
    <source>
        <strain evidence="7 8">Q1</strain>
    </source>
</reference>
<evidence type="ECO:0000256" key="4">
    <source>
        <dbReference type="ARBA" id="ARBA00023326"/>
    </source>
</evidence>
<keyword evidence="7" id="KW-0858">Xylan degradation</keyword>
<dbReference type="Proteomes" id="UP000037600">
    <property type="component" value="Unassembled WGS sequence"/>
</dbReference>
<evidence type="ECO:0000259" key="6">
    <source>
        <dbReference type="PROSITE" id="PS51760"/>
    </source>
</evidence>
<name>A0A0J8GLJ3_9ALTE</name>
<evidence type="ECO:0000313" key="8">
    <source>
        <dbReference type="Proteomes" id="UP000037600"/>
    </source>
</evidence>
<keyword evidence="1 5" id="KW-0378">Hydrolase</keyword>
<keyword evidence="8" id="KW-1185">Reference proteome</keyword>
<dbReference type="PANTHER" id="PTHR31490">
    <property type="entry name" value="GLYCOSYL HYDROLASE"/>
    <property type="match status" value="1"/>
</dbReference>
<comment type="similarity">
    <text evidence="5">Belongs to the glycosyl hydrolase 10 (cellulase F) family.</text>
</comment>
<dbReference type="STRING" id="1513271.XM47_18400"/>
<sequence>MMKIWKTLTFSSIFAISACSSTATKQDDHSIGMKDAFRDSFTIGAAINKAQIYQQEAGTTQVIQKHFNTLTAENEMKWEAMQPREGQFNFDVSDTLVAFSEQNDIFLVGHTLLWHHQTPEWVFQDDKGQPASRDLLLSRLKTHIDTVAGRYKGRIQGWDVVNEALNEDGSWRESPWYKILGEDYIHKAFEFAAAAAPNAELYYNDYNLFKPEKRDGAVKIVKSLQAKGLRIDGIGIQGHYGIGYPDLTQLEDSIKAFSALDVDVMITELDVSVLPFPEAENQGADISIDLALQERLNPYPNGMDAEISKQFSDHYLDLFKLFLKYKSSISRITFWGVNDGQTWRNDWPMKGRTDYPLMFDRNNQAKQVLLDLVEYKKSLAK</sequence>
<gene>
    <name evidence="7" type="ORF">XM47_18400</name>
</gene>